<organism evidence="1 2">
    <name type="scientific">Melipona bicolor</name>
    <dbReference type="NCBI Taxonomy" id="60889"/>
    <lineage>
        <taxon>Eukaryota</taxon>
        <taxon>Metazoa</taxon>
        <taxon>Ecdysozoa</taxon>
        <taxon>Arthropoda</taxon>
        <taxon>Hexapoda</taxon>
        <taxon>Insecta</taxon>
        <taxon>Pterygota</taxon>
        <taxon>Neoptera</taxon>
        <taxon>Endopterygota</taxon>
        <taxon>Hymenoptera</taxon>
        <taxon>Apocrita</taxon>
        <taxon>Aculeata</taxon>
        <taxon>Apoidea</taxon>
        <taxon>Anthophila</taxon>
        <taxon>Apidae</taxon>
        <taxon>Melipona</taxon>
    </lineage>
</organism>
<gene>
    <name evidence="1" type="ORF">K0M31_005469</name>
</gene>
<comment type="caution">
    <text evidence="1">The sequence shown here is derived from an EMBL/GenBank/DDBJ whole genome shotgun (WGS) entry which is preliminary data.</text>
</comment>
<protein>
    <submittedName>
        <fullName evidence="1">Uncharacterized protein</fullName>
    </submittedName>
</protein>
<dbReference type="EMBL" id="JAHYIQ010000015">
    <property type="protein sequence ID" value="KAK1125937.1"/>
    <property type="molecule type" value="Genomic_DNA"/>
</dbReference>
<sequence length="114" mass="12679">MGKSNQLKRQDDLSKFKTKALFSSTVGSRPRQGSNANIGNVLIVSDQGTFRSTIHSAKVEHRENIVEALPIIGSVHRIQNRDASVGVAFESSSNRRAAHLWKFNETKKKVDAFE</sequence>
<name>A0AA40FVU3_9HYME</name>
<keyword evidence="2" id="KW-1185">Reference proteome</keyword>
<evidence type="ECO:0000313" key="2">
    <source>
        <dbReference type="Proteomes" id="UP001177670"/>
    </source>
</evidence>
<proteinExistence type="predicted"/>
<accession>A0AA40FVU3</accession>
<evidence type="ECO:0000313" key="1">
    <source>
        <dbReference type="EMBL" id="KAK1125937.1"/>
    </source>
</evidence>
<reference evidence="1" key="1">
    <citation type="submission" date="2021-10" db="EMBL/GenBank/DDBJ databases">
        <title>Melipona bicolor Genome sequencing and assembly.</title>
        <authorList>
            <person name="Araujo N.S."/>
            <person name="Arias M.C."/>
        </authorList>
    </citation>
    <scope>NUCLEOTIDE SEQUENCE</scope>
    <source>
        <strain evidence="1">USP_2M_L1-L4_2017</strain>
        <tissue evidence="1">Whole body</tissue>
    </source>
</reference>
<dbReference type="Proteomes" id="UP001177670">
    <property type="component" value="Unassembled WGS sequence"/>
</dbReference>
<dbReference type="AlphaFoldDB" id="A0AA40FVU3"/>